<feature type="active site" description="Charge relay system" evidence="7">
    <location>
        <position position="155"/>
    </location>
</feature>
<dbReference type="InterPro" id="IPR014186">
    <property type="entry name" value="S-formylglutathione_hydrol"/>
</dbReference>
<evidence type="ECO:0000313" key="10">
    <source>
        <dbReference type="Proteomes" id="UP000003704"/>
    </source>
</evidence>
<dbReference type="Pfam" id="PF00756">
    <property type="entry name" value="Esterase"/>
    <property type="match status" value="1"/>
</dbReference>
<dbReference type="OrthoDB" id="9782200at2"/>
<evidence type="ECO:0000313" key="9">
    <source>
        <dbReference type="EMBL" id="EIT69531.1"/>
    </source>
</evidence>
<comment type="similarity">
    <text evidence="1 8">Belongs to the esterase D family.</text>
</comment>
<dbReference type="FunFam" id="3.40.50.1820:FF:000002">
    <property type="entry name" value="S-formylglutathione hydrolase"/>
    <property type="match status" value="1"/>
</dbReference>
<dbReference type="GO" id="GO:0052689">
    <property type="term" value="F:carboxylic ester hydrolase activity"/>
    <property type="evidence" value="ECO:0007669"/>
    <property type="project" value="UniProtKB-KW"/>
</dbReference>
<evidence type="ECO:0000256" key="1">
    <source>
        <dbReference type="ARBA" id="ARBA00005622"/>
    </source>
</evidence>
<comment type="function">
    <text evidence="8">Serine hydrolase involved in the detoxification of formaldehyde.</text>
</comment>
<dbReference type="GO" id="GO:0018738">
    <property type="term" value="F:S-formylglutathione hydrolase activity"/>
    <property type="evidence" value="ECO:0007669"/>
    <property type="project" value="UniProtKB-UniRule"/>
</dbReference>
<protein>
    <recommendedName>
        <fullName evidence="2 6">S-formylglutathione hydrolase</fullName>
        <ecNumber evidence="2 6">3.1.2.12</ecNumber>
    </recommendedName>
</protein>
<dbReference type="PANTHER" id="PTHR10061">
    <property type="entry name" value="S-FORMYLGLUTATHIONE HYDROLASE"/>
    <property type="match status" value="1"/>
</dbReference>
<dbReference type="PATRIC" id="fig|1172194.4.peg.3016"/>
<keyword evidence="4 8" id="KW-0378">Hydrolase</keyword>
<dbReference type="SUPFAM" id="SSF53474">
    <property type="entry name" value="alpha/beta-Hydrolases"/>
    <property type="match status" value="1"/>
</dbReference>
<name>I8I1G4_9GAMM</name>
<organism evidence="9 10">
    <name type="scientific">Hydrocarboniphaga effusa AP103</name>
    <dbReference type="NCBI Taxonomy" id="1172194"/>
    <lineage>
        <taxon>Bacteria</taxon>
        <taxon>Pseudomonadati</taxon>
        <taxon>Pseudomonadota</taxon>
        <taxon>Gammaproteobacteria</taxon>
        <taxon>Nevskiales</taxon>
        <taxon>Nevskiaceae</taxon>
        <taxon>Hydrocarboniphaga</taxon>
    </lineage>
</organism>
<sequence>MSIETPTSVEIRGEHACFGGRQGFYSHQAKSTGTKMNFSVYLPPQATQGKVPAVYYLAGLTCTEETFMIKAGAQRLAAEAGLALVTCDTSPRGLNLPGDSDAWDFGVGAGFYLDATQAPWAGHYCMGSYVNLELPTLIEVNFPVLDDRRGIFGHSMGGHGALVTALRHPQRWQSVSAFAPISNPVAVPWGQKAFGNYLGADQERWKDYDASELIRTRAYPGLLLVDQGNADQFLERELKPEALEAAAKVSGQQLWLRRHEGYDHSYWFIQSFIADHIAHHAGLLK</sequence>
<dbReference type="InterPro" id="IPR000801">
    <property type="entry name" value="Esterase-like"/>
</dbReference>
<dbReference type="EC" id="3.1.2.12" evidence="2 6"/>
<dbReference type="InterPro" id="IPR029058">
    <property type="entry name" value="AB_hydrolase_fold"/>
</dbReference>
<evidence type="ECO:0000256" key="7">
    <source>
        <dbReference type="PIRSR" id="PIRSR614186-1"/>
    </source>
</evidence>
<dbReference type="Gene3D" id="3.40.50.1820">
    <property type="entry name" value="alpha/beta hydrolase"/>
    <property type="match status" value="1"/>
</dbReference>
<dbReference type="Proteomes" id="UP000003704">
    <property type="component" value="Unassembled WGS sequence"/>
</dbReference>
<gene>
    <name evidence="9" type="ORF">WQQ_31130</name>
</gene>
<comment type="catalytic activity">
    <reaction evidence="5 8">
        <text>S-formylglutathione + H2O = formate + glutathione + H(+)</text>
        <dbReference type="Rhea" id="RHEA:14961"/>
        <dbReference type="ChEBI" id="CHEBI:15377"/>
        <dbReference type="ChEBI" id="CHEBI:15378"/>
        <dbReference type="ChEBI" id="CHEBI:15740"/>
        <dbReference type="ChEBI" id="CHEBI:57688"/>
        <dbReference type="ChEBI" id="CHEBI:57925"/>
        <dbReference type="EC" id="3.1.2.12"/>
    </reaction>
</comment>
<dbReference type="EMBL" id="AKGD01000002">
    <property type="protein sequence ID" value="EIT69531.1"/>
    <property type="molecule type" value="Genomic_DNA"/>
</dbReference>
<dbReference type="NCBIfam" id="TIGR02821">
    <property type="entry name" value="fghA_ester_D"/>
    <property type="match status" value="1"/>
</dbReference>
<reference evidence="9 10" key="1">
    <citation type="journal article" date="2012" name="J. Bacteriol.">
        <title>Genome Sequence of n-Alkane-Degrading Hydrocarboniphaga effusa Strain AP103T (ATCC BAA-332T).</title>
        <authorList>
            <person name="Chang H.K."/>
            <person name="Zylstra G.J."/>
            <person name="Chae J.C."/>
        </authorList>
    </citation>
    <scope>NUCLEOTIDE SEQUENCE [LARGE SCALE GENOMIC DNA]</scope>
    <source>
        <strain evidence="9 10">AP103</strain>
    </source>
</reference>
<dbReference type="PANTHER" id="PTHR10061:SF0">
    <property type="entry name" value="S-FORMYLGLUTATHIONE HYDROLASE"/>
    <property type="match status" value="1"/>
</dbReference>
<keyword evidence="10" id="KW-1185">Reference proteome</keyword>
<comment type="caution">
    <text evidence="9">The sequence shown here is derived from an EMBL/GenBank/DDBJ whole genome shotgun (WGS) entry which is preliminary data.</text>
</comment>
<feature type="active site" description="Charge relay system" evidence="7">
    <location>
        <position position="231"/>
    </location>
</feature>
<evidence type="ECO:0000256" key="8">
    <source>
        <dbReference type="RuleBase" id="RU363068"/>
    </source>
</evidence>
<accession>I8I1G4</accession>
<evidence type="ECO:0000256" key="3">
    <source>
        <dbReference type="ARBA" id="ARBA00022487"/>
    </source>
</evidence>
<evidence type="ECO:0000256" key="4">
    <source>
        <dbReference type="ARBA" id="ARBA00022801"/>
    </source>
</evidence>
<proteinExistence type="inferred from homology"/>
<dbReference type="STRING" id="1172194.WQQ_31130"/>
<dbReference type="GO" id="GO:0005829">
    <property type="term" value="C:cytosol"/>
    <property type="evidence" value="ECO:0007669"/>
    <property type="project" value="TreeGrafter"/>
</dbReference>
<evidence type="ECO:0000256" key="2">
    <source>
        <dbReference type="ARBA" id="ARBA00012479"/>
    </source>
</evidence>
<dbReference type="GO" id="GO:0046294">
    <property type="term" value="P:formaldehyde catabolic process"/>
    <property type="evidence" value="ECO:0007669"/>
    <property type="project" value="InterPro"/>
</dbReference>
<keyword evidence="3 8" id="KW-0719">Serine esterase</keyword>
<dbReference type="AlphaFoldDB" id="I8I1G4"/>
<evidence type="ECO:0000256" key="6">
    <source>
        <dbReference type="NCBIfam" id="TIGR02821"/>
    </source>
</evidence>
<evidence type="ECO:0000256" key="5">
    <source>
        <dbReference type="ARBA" id="ARBA00047590"/>
    </source>
</evidence>
<feature type="active site" description="Charge relay system" evidence="7">
    <location>
        <position position="264"/>
    </location>
</feature>